<evidence type="ECO:0000256" key="12">
    <source>
        <dbReference type="RuleBase" id="RU004424"/>
    </source>
</evidence>
<evidence type="ECO:0000256" key="5">
    <source>
        <dbReference type="ARBA" id="ARBA00022692"/>
    </source>
</evidence>
<sequence>MTILGASTIFGVLTNLLIVTVNFVDKVKGRKLNPSDLIMVTLGSFNVFFQFIMLINDYIIIFTHPVLIRLKLGVSQLIPKLLMASVFTSVANGIPAAWYRYKDHLSLNISSNQGLEPTVPKVNVVYMLPSTIISSSLPLTLIGIVNGIIIKSLLSHSHKEDRNANGDLRQRAEARVRAARTIGSLLLLYIAFYVSEILLFTDTFPRNSPGFCACLMVIYIYPPAQSMVLITGSPKLKQVSIALLWYLVVRGMPAHLRPPHSALRPPPSSSLLPPPTYVSGCSGSQIPRSQMYCTGSQKRKHVTS</sequence>
<evidence type="ECO:0000256" key="9">
    <source>
        <dbReference type="ARBA" id="ARBA00023170"/>
    </source>
</evidence>
<evidence type="ECO:0000256" key="4">
    <source>
        <dbReference type="ARBA" id="ARBA00022606"/>
    </source>
</evidence>
<feature type="transmembrane region" description="Helical" evidence="13">
    <location>
        <begin position="178"/>
        <end position="201"/>
    </location>
</feature>
<evidence type="ECO:0000256" key="8">
    <source>
        <dbReference type="ARBA" id="ARBA00023136"/>
    </source>
</evidence>
<comment type="similarity">
    <text evidence="2 11">Belongs to the G-protein coupled receptor T2R family.</text>
</comment>
<comment type="subcellular location">
    <subcellularLocation>
        <location evidence="1 12">Membrane</location>
        <topology evidence="1 12">Multi-pass membrane protein</topology>
    </subcellularLocation>
</comment>
<dbReference type="PANTHER" id="PTHR11394:SF146">
    <property type="entry name" value="TASTE RECEPTOR TYPE 2"/>
    <property type="match status" value="1"/>
</dbReference>
<keyword evidence="10 12" id="KW-0807">Transducer</keyword>
<evidence type="ECO:0000256" key="2">
    <source>
        <dbReference type="ARBA" id="ARBA00007376"/>
    </source>
</evidence>
<protein>
    <recommendedName>
        <fullName evidence="12">Taste receptor type 2</fullName>
    </recommendedName>
</protein>
<proteinExistence type="inferred from homology"/>
<dbReference type="InterPro" id="IPR007960">
    <property type="entry name" value="TAS2R"/>
</dbReference>
<keyword evidence="7 12" id="KW-0297">G-protein coupled receptor</keyword>
<evidence type="ECO:0000313" key="14">
    <source>
        <dbReference type="EMBL" id="CAJ0926340.1"/>
    </source>
</evidence>
<dbReference type="PANTHER" id="PTHR11394">
    <property type="entry name" value="TASTE RECEPTOR TYPE 2"/>
    <property type="match status" value="1"/>
</dbReference>
<feature type="transmembrane region" description="Helical" evidence="13">
    <location>
        <begin position="37"/>
        <end position="61"/>
    </location>
</feature>
<feature type="transmembrane region" description="Helical" evidence="13">
    <location>
        <begin position="81"/>
        <end position="101"/>
    </location>
</feature>
<dbReference type="Pfam" id="PF05296">
    <property type="entry name" value="TAS2R"/>
    <property type="match status" value="1"/>
</dbReference>
<keyword evidence="15" id="KW-1185">Reference proteome</keyword>
<accession>A0ABN9KYL7</accession>
<name>A0ABN9KYL7_9NEOB</name>
<evidence type="ECO:0000256" key="10">
    <source>
        <dbReference type="ARBA" id="ARBA00023224"/>
    </source>
</evidence>
<keyword evidence="8 12" id="KW-0472">Membrane</keyword>
<dbReference type="Proteomes" id="UP001176940">
    <property type="component" value="Unassembled WGS sequence"/>
</dbReference>
<gene>
    <name evidence="14" type="ORF">RIMI_LOCUS2743873</name>
</gene>
<keyword evidence="3 12" id="KW-0919">Taste</keyword>
<organism evidence="14 15">
    <name type="scientific">Ranitomeya imitator</name>
    <name type="common">mimic poison frog</name>
    <dbReference type="NCBI Taxonomy" id="111125"/>
    <lineage>
        <taxon>Eukaryota</taxon>
        <taxon>Metazoa</taxon>
        <taxon>Chordata</taxon>
        <taxon>Craniata</taxon>
        <taxon>Vertebrata</taxon>
        <taxon>Euteleostomi</taxon>
        <taxon>Amphibia</taxon>
        <taxon>Batrachia</taxon>
        <taxon>Anura</taxon>
        <taxon>Neobatrachia</taxon>
        <taxon>Hyloidea</taxon>
        <taxon>Dendrobatidae</taxon>
        <taxon>Dendrobatinae</taxon>
        <taxon>Ranitomeya</taxon>
    </lineage>
</organism>
<keyword evidence="9 12" id="KW-0675">Receptor</keyword>
<evidence type="ECO:0000256" key="1">
    <source>
        <dbReference type="ARBA" id="ARBA00004141"/>
    </source>
</evidence>
<keyword evidence="5 12" id="KW-0812">Transmembrane</keyword>
<comment type="caution">
    <text evidence="14">The sequence shown here is derived from an EMBL/GenBank/DDBJ whole genome shotgun (WGS) entry which is preliminary data.</text>
</comment>
<keyword evidence="6 13" id="KW-1133">Transmembrane helix</keyword>
<dbReference type="SUPFAM" id="SSF81321">
    <property type="entry name" value="Family A G protein-coupled receptor-like"/>
    <property type="match status" value="1"/>
</dbReference>
<feature type="transmembrane region" description="Helical" evidence="13">
    <location>
        <begin position="207"/>
        <end position="230"/>
    </location>
</feature>
<evidence type="ECO:0000256" key="7">
    <source>
        <dbReference type="ARBA" id="ARBA00023040"/>
    </source>
</evidence>
<evidence type="ECO:0000256" key="3">
    <source>
        <dbReference type="ARBA" id="ARBA00022480"/>
    </source>
</evidence>
<dbReference type="Gene3D" id="1.20.1070.10">
    <property type="entry name" value="Rhodopsin 7-helix transmembrane proteins"/>
    <property type="match status" value="1"/>
</dbReference>
<dbReference type="EMBL" id="CAUEEQ010003931">
    <property type="protein sequence ID" value="CAJ0926340.1"/>
    <property type="molecule type" value="Genomic_DNA"/>
</dbReference>
<evidence type="ECO:0000256" key="11">
    <source>
        <dbReference type="RuleBase" id="RU004423"/>
    </source>
</evidence>
<reference evidence="14" key="1">
    <citation type="submission" date="2023-07" db="EMBL/GenBank/DDBJ databases">
        <authorList>
            <person name="Stuckert A."/>
        </authorList>
    </citation>
    <scope>NUCLEOTIDE SEQUENCE</scope>
</reference>
<evidence type="ECO:0000313" key="15">
    <source>
        <dbReference type="Proteomes" id="UP001176940"/>
    </source>
</evidence>
<evidence type="ECO:0000256" key="13">
    <source>
        <dbReference type="SAM" id="Phobius"/>
    </source>
</evidence>
<evidence type="ECO:0000256" key="6">
    <source>
        <dbReference type="ARBA" id="ARBA00022989"/>
    </source>
</evidence>
<keyword evidence="4 12" id="KW-0716">Sensory transduction</keyword>
<feature type="transmembrane region" description="Helical" evidence="13">
    <location>
        <begin position="6"/>
        <end position="25"/>
    </location>
</feature>